<keyword evidence="4 5" id="KW-0472">Membrane</keyword>
<feature type="transmembrane region" description="Helical" evidence="5">
    <location>
        <begin position="37"/>
        <end position="60"/>
    </location>
</feature>
<feature type="transmembrane region" description="Helical" evidence="5">
    <location>
        <begin position="101"/>
        <end position="120"/>
    </location>
</feature>
<proteinExistence type="predicted"/>
<dbReference type="InParanoid" id="A0A1Y2AKM9"/>
<evidence type="ECO:0000313" key="6">
    <source>
        <dbReference type="EMBL" id="ORY23042.1"/>
    </source>
</evidence>
<dbReference type="Gene3D" id="1.20.1280.290">
    <property type="match status" value="2"/>
</dbReference>
<feature type="transmembrane region" description="Helical" evidence="5">
    <location>
        <begin position="160"/>
        <end position="184"/>
    </location>
</feature>
<reference evidence="6 7" key="1">
    <citation type="submission" date="2016-07" db="EMBL/GenBank/DDBJ databases">
        <title>Pervasive Adenine N6-methylation of Active Genes in Fungi.</title>
        <authorList>
            <consortium name="DOE Joint Genome Institute"/>
            <person name="Mondo S.J."/>
            <person name="Dannebaum R.O."/>
            <person name="Kuo R.C."/>
            <person name="Labutti K."/>
            <person name="Haridas S."/>
            <person name="Kuo A."/>
            <person name="Salamov A."/>
            <person name="Ahrendt S.R."/>
            <person name="Lipzen A."/>
            <person name="Sullivan W."/>
            <person name="Andreopoulos W.B."/>
            <person name="Clum A."/>
            <person name="Lindquist E."/>
            <person name="Daum C."/>
            <person name="Ramamoorthy G.K."/>
            <person name="Gryganskyi A."/>
            <person name="Culley D."/>
            <person name="Magnuson J.K."/>
            <person name="James T.Y."/>
            <person name="O'Malley M.A."/>
            <person name="Stajich J.E."/>
            <person name="Spatafora J.W."/>
            <person name="Visel A."/>
            <person name="Grigoriev I.V."/>
        </authorList>
    </citation>
    <scope>NUCLEOTIDE SEQUENCE [LARGE SCALE GENOMIC DNA]</scope>
    <source>
        <strain evidence="6 7">68-887.2</strain>
    </source>
</reference>
<gene>
    <name evidence="6" type="ORF">BCR39DRAFT_550133</name>
</gene>
<dbReference type="PANTHER" id="PTHR16201">
    <property type="entry name" value="SEVEN TRANSMEMBRANE PROTEIN 1-RELATED"/>
    <property type="match status" value="1"/>
</dbReference>
<protein>
    <recommendedName>
        <fullName evidence="8">PQ loop repeat-domain-containing protein</fullName>
    </recommendedName>
</protein>
<dbReference type="Pfam" id="PF04193">
    <property type="entry name" value="PQ-loop"/>
    <property type="match status" value="2"/>
</dbReference>
<comment type="subcellular location">
    <subcellularLocation>
        <location evidence="1">Membrane</location>
        <topology evidence="1">Multi-pass membrane protein</topology>
    </subcellularLocation>
</comment>
<organism evidence="6 7">
    <name type="scientific">Naematelia encephala</name>
    <dbReference type="NCBI Taxonomy" id="71784"/>
    <lineage>
        <taxon>Eukaryota</taxon>
        <taxon>Fungi</taxon>
        <taxon>Dikarya</taxon>
        <taxon>Basidiomycota</taxon>
        <taxon>Agaricomycotina</taxon>
        <taxon>Tremellomycetes</taxon>
        <taxon>Tremellales</taxon>
        <taxon>Naemateliaceae</taxon>
        <taxon>Naematelia</taxon>
    </lineage>
</organism>
<evidence type="ECO:0000256" key="1">
    <source>
        <dbReference type="ARBA" id="ARBA00004141"/>
    </source>
</evidence>
<dbReference type="InterPro" id="IPR006603">
    <property type="entry name" value="PQ-loop_rpt"/>
</dbReference>
<keyword evidence="7" id="KW-1185">Reference proteome</keyword>
<dbReference type="GO" id="GO:0016020">
    <property type="term" value="C:membrane"/>
    <property type="evidence" value="ECO:0007669"/>
    <property type="project" value="UniProtKB-SubCell"/>
</dbReference>
<name>A0A1Y2AKM9_9TREE</name>
<dbReference type="OrthoDB" id="407617at2759"/>
<keyword evidence="2 5" id="KW-0812">Transmembrane</keyword>
<keyword evidence="3 5" id="KW-1133">Transmembrane helix</keyword>
<dbReference type="SMART" id="SM00679">
    <property type="entry name" value="CTNS"/>
    <property type="match status" value="2"/>
</dbReference>
<dbReference type="Proteomes" id="UP000193986">
    <property type="component" value="Unassembled WGS sequence"/>
</dbReference>
<dbReference type="AlphaFoldDB" id="A0A1Y2AKM9"/>
<dbReference type="PANTHER" id="PTHR16201:SF37">
    <property type="entry name" value="PQ-LOOP REPEAT-CONTAINING PROTEIN"/>
    <property type="match status" value="1"/>
</dbReference>
<sequence>MKENHAAENALGTIGAVLWSIQIIPQIVKSYRSKSTFGLSGALMFIWAVASLFLGSYNIARKLSIPLQVQPQIFGVLSAGSWAQCLHYGPRKFSKLKAGGCLAVFCVIFAGFESGSVYALWAGQNNGTDAPVLFYGYMSAVLLAVALLPQYYEIYKLKEVVGISLVFMAVDILGGIFSFLSLFFRNNLDIAAFVSPHAVNFLTFPNVW</sequence>
<evidence type="ECO:0000256" key="2">
    <source>
        <dbReference type="ARBA" id="ARBA00022692"/>
    </source>
</evidence>
<evidence type="ECO:0000256" key="5">
    <source>
        <dbReference type="SAM" id="Phobius"/>
    </source>
</evidence>
<dbReference type="EMBL" id="MCFC01000084">
    <property type="protein sequence ID" value="ORY23042.1"/>
    <property type="molecule type" value="Genomic_DNA"/>
</dbReference>
<evidence type="ECO:0000256" key="3">
    <source>
        <dbReference type="ARBA" id="ARBA00022989"/>
    </source>
</evidence>
<evidence type="ECO:0000256" key="4">
    <source>
        <dbReference type="ARBA" id="ARBA00023136"/>
    </source>
</evidence>
<evidence type="ECO:0008006" key="8">
    <source>
        <dbReference type="Google" id="ProtNLM"/>
    </source>
</evidence>
<accession>A0A1Y2AKM9</accession>
<dbReference type="FunFam" id="1.20.1280.290:FF:000029">
    <property type="entry name" value="Integral to membrane protein, putative"/>
    <property type="match status" value="1"/>
</dbReference>
<evidence type="ECO:0000313" key="7">
    <source>
        <dbReference type="Proteomes" id="UP000193986"/>
    </source>
</evidence>
<comment type="caution">
    <text evidence="6">The sequence shown here is derived from an EMBL/GenBank/DDBJ whole genome shotgun (WGS) entry which is preliminary data.</text>
</comment>
<dbReference type="InterPro" id="IPR051415">
    <property type="entry name" value="LAAT-1"/>
</dbReference>
<dbReference type="FunCoup" id="A0A1Y2AKM9">
    <property type="interactions" value="2"/>
</dbReference>
<feature type="transmembrane region" description="Helical" evidence="5">
    <location>
        <begin position="132"/>
        <end position="148"/>
    </location>
</feature>
<feature type="transmembrane region" description="Helical" evidence="5">
    <location>
        <begin position="6"/>
        <end position="25"/>
    </location>
</feature>